<name>I0Z7B8_COCSC</name>
<dbReference type="Proteomes" id="UP000007264">
    <property type="component" value="Unassembled WGS sequence"/>
</dbReference>
<evidence type="ECO:0000313" key="2">
    <source>
        <dbReference type="EMBL" id="EIE26537.1"/>
    </source>
</evidence>
<dbReference type="GeneID" id="17044547"/>
<dbReference type="AlphaFoldDB" id="I0Z7B8"/>
<sequence>MCASAAAAAAPPDPELHDKHASIKTGSSLCARALPGRAGPGAPEGSSYGTGAARTQGRLLAIAGDTTPPNYT</sequence>
<comment type="caution">
    <text evidence="2">The sequence shown here is derived from an EMBL/GenBank/DDBJ whole genome shotgun (WGS) entry which is preliminary data.</text>
</comment>
<protein>
    <submittedName>
        <fullName evidence="2">Uncharacterized protein</fullName>
    </submittedName>
</protein>
<proteinExistence type="predicted"/>
<feature type="region of interest" description="Disordered" evidence="1">
    <location>
        <begin position="1"/>
        <end position="72"/>
    </location>
</feature>
<gene>
    <name evidence="2" type="ORF">COCSUDRAFT_59064</name>
</gene>
<organism evidence="2 3">
    <name type="scientific">Coccomyxa subellipsoidea (strain C-169)</name>
    <name type="common">Green microalga</name>
    <dbReference type="NCBI Taxonomy" id="574566"/>
    <lineage>
        <taxon>Eukaryota</taxon>
        <taxon>Viridiplantae</taxon>
        <taxon>Chlorophyta</taxon>
        <taxon>core chlorophytes</taxon>
        <taxon>Trebouxiophyceae</taxon>
        <taxon>Trebouxiophyceae incertae sedis</taxon>
        <taxon>Coccomyxaceae</taxon>
        <taxon>Coccomyxa</taxon>
        <taxon>Coccomyxa subellipsoidea</taxon>
    </lineage>
</organism>
<accession>I0Z7B8</accession>
<evidence type="ECO:0000256" key="1">
    <source>
        <dbReference type="SAM" id="MobiDB-lite"/>
    </source>
</evidence>
<reference evidence="2 3" key="1">
    <citation type="journal article" date="2012" name="Genome Biol.">
        <title>The genome of the polar eukaryotic microalga coccomyxa subellipsoidea reveals traits of cold adaptation.</title>
        <authorList>
            <person name="Blanc G."/>
            <person name="Agarkova I."/>
            <person name="Grimwood J."/>
            <person name="Kuo A."/>
            <person name="Brueggeman A."/>
            <person name="Dunigan D."/>
            <person name="Gurnon J."/>
            <person name="Ladunga I."/>
            <person name="Lindquist E."/>
            <person name="Lucas S."/>
            <person name="Pangilinan J."/>
            <person name="Proschold T."/>
            <person name="Salamov A."/>
            <person name="Schmutz J."/>
            <person name="Weeks D."/>
            <person name="Yamada T."/>
            <person name="Claverie J.M."/>
            <person name="Grigoriev I."/>
            <person name="Van Etten J."/>
            <person name="Lomsadze A."/>
            <person name="Borodovsky M."/>
        </authorList>
    </citation>
    <scope>NUCLEOTIDE SEQUENCE [LARGE SCALE GENOMIC DNA]</scope>
    <source>
        <strain evidence="2 3">C-169</strain>
    </source>
</reference>
<keyword evidence="3" id="KW-1185">Reference proteome</keyword>
<dbReference type="EMBL" id="AGSI01000002">
    <property type="protein sequence ID" value="EIE26537.1"/>
    <property type="molecule type" value="Genomic_DNA"/>
</dbReference>
<feature type="compositionally biased region" description="Low complexity" evidence="1">
    <location>
        <begin position="1"/>
        <end position="10"/>
    </location>
</feature>
<evidence type="ECO:0000313" key="3">
    <source>
        <dbReference type="Proteomes" id="UP000007264"/>
    </source>
</evidence>
<dbReference type="RefSeq" id="XP_005651081.1">
    <property type="nucleotide sequence ID" value="XM_005651024.1"/>
</dbReference>
<dbReference type="KEGG" id="csl:COCSUDRAFT_59064"/>
<feature type="compositionally biased region" description="Low complexity" evidence="1">
    <location>
        <begin position="31"/>
        <end position="45"/>
    </location>
</feature>